<feature type="chain" id="PRO_5014714486" evidence="2">
    <location>
        <begin position="17"/>
        <end position="66"/>
    </location>
</feature>
<evidence type="ECO:0000256" key="1">
    <source>
        <dbReference type="SAM" id="MobiDB-lite"/>
    </source>
</evidence>
<name>A0A2M4DJL1_ANODA</name>
<sequence>MLALSLSLSGLAKAGSSPDPKRPLKPYFPSGKCGGQKDAPHSTQLWYPGDHPKCCIHTHIHTHTHS</sequence>
<accession>A0A2M4DJL1</accession>
<dbReference type="EMBL" id="GGFL01013543">
    <property type="protein sequence ID" value="MBW77721.1"/>
    <property type="molecule type" value="Transcribed_RNA"/>
</dbReference>
<feature type="region of interest" description="Disordered" evidence="1">
    <location>
        <begin position="10"/>
        <end position="39"/>
    </location>
</feature>
<feature type="signal peptide" evidence="2">
    <location>
        <begin position="1"/>
        <end position="16"/>
    </location>
</feature>
<evidence type="ECO:0000313" key="3">
    <source>
        <dbReference type="EMBL" id="MBW77721.1"/>
    </source>
</evidence>
<keyword evidence="2" id="KW-0732">Signal</keyword>
<proteinExistence type="predicted"/>
<organism evidence="3">
    <name type="scientific">Anopheles darlingi</name>
    <name type="common">Mosquito</name>
    <dbReference type="NCBI Taxonomy" id="43151"/>
    <lineage>
        <taxon>Eukaryota</taxon>
        <taxon>Metazoa</taxon>
        <taxon>Ecdysozoa</taxon>
        <taxon>Arthropoda</taxon>
        <taxon>Hexapoda</taxon>
        <taxon>Insecta</taxon>
        <taxon>Pterygota</taxon>
        <taxon>Neoptera</taxon>
        <taxon>Endopterygota</taxon>
        <taxon>Diptera</taxon>
        <taxon>Nematocera</taxon>
        <taxon>Culicoidea</taxon>
        <taxon>Culicidae</taxon>
        <taxon>Anophelinae</taxon>
        <taxon>Anopheles</taxon>
    </lineage>
</organism>
<protein>
    <submittedName>
        <fullName evidence="3">Putative secreted protein</fullName>
    </submittedName>
</protein>
<evidence type="ECO:0000256" key="2">
    <source>
        <dbReference type="SAM" id="SignalP"/>
    </source>
</evidence>
<reference evidence="3" key="1">
    <citation type="submission" date="2018-01" db="EMBL/GenBank/DDBJ databases">
        <title>An insight into the sialome of Amazonian anophelines.</title>
        <authorList>
            <person name="Ribeiro J.M."/>
            <person name="Scarpassa V."/>
            <person name="Calvo E."/>
        </authorList>
    </citation>
    <scope>NUCLEOTIDE SEQUENCE</scope>
</reference>
<dbReference type="AlphaFoldDB" id="A0A2M4DJL1"/>